<proteinExistence type="predicted"/>
<dbReference type="PROSITE" id="PS00028">
    <property type="entry name" value="ZINC_FINGER_C2H2_1"/>
    <property type="match status" value="1"/>
</dbReference>
<feature type="compositionally biased region" description="Low complexity" evidence="2">
    <location>
        <begin position="446"/>
        <end position="458"/>
    </location>
</feature>
<comment type="caution">
    <text evidence="4">The sequence shown here is derived from an EMBL/GenBank/DDBJ whole genome shotgun (WGS) entry which is preliminary data.</text>
</comment>
<gene>
    <name evidence="4" type="primary">NCL1_37260</name>
    <name evidence="4" type="ORF">TNCT_705621</name>
</gene>
<feature type="compositionally biased region" description="Polar residues" evidence="2">
    <location>
        <begin position="459"/>
        <end position="478"/>
    </location>
</feature>
<dbReference type="Pfam" id="PF15961">
    <property type="entry name" value="DUF4764"/>
    <property type="match status" value="2"/>
</dbReference>
<dbReference type="GO" id="GO:0008270">
    <property type="term" value="F:zinc ion binding"/>
    <property type="evidence" value="ECO:0007669"/>
    <property type="project" value="UniProtKB-KW"/>
</dbReference>
<feature type="compositionally biased region" description="Basic and acidic residues" evidence="2">
    <location>
        <begin position="426"/>
        <end position="435"/>
    </location>
</feature>
<keyword evidence="5" id="KW-1185">Reference proteome</keyword>
<feature type="region of interest" description="Disordered" evidence="2">
    <location>
        <begin position="307"/>
        <end position="349"/>
    </location>
</feature>
<dbReference type="OrthoDB" id="5981545at2759"/>
<dbReference type="InterPro" id="IPR039946">
    <property type="entry name" value="ZN839"/>
</dbReference>
<dbReference type="PANTHER" id="PTHR16116">
    <property type="entry name" value="ZINC FINGER PROTEIN 839"/>
    <property type="match status" value="1"/>
</dbReference>
<dbReference type="InterPro" id="IPR013087">
    <property type="entry name" value="Znf_C2H2_type"/>
</dbReference>
<evidence type="ECO:0000313" key="5">
    <source>
        <dbReference type="Proteomes" id="UP000887116"/>
    </source>
</evidence>
<dbReference type="PANTHER" id="PTHR16116:SF5">
    <property type="entry name" value="ZINC FINGER PROTEIN 839"/>
    <property type="match status" value="1"/>
</dbReference>
<evidence type="ECO:0000259" key="3">
    <source>
        <dbReference type="PROSITE" id="PS50157"/>
    </source>
</evidence>
<name>A0A8X6FMI7_TRICU</name>
<dbReference type="InterPro" id="IPR031885">
    <property type="entry name" value="DUF4764"/>
</dbReference>
<keyword evidence="1" id="KW-0479">Metal-binding</keyword>
<evidence type="ECO:0000256" key="1">
    <source>
        <dbReference type="PROSITE-ProRule" id="PRU00042"/>
    </source>
</evidence>
<dbReference type="Proteomes" id="UP000887116">
    <property type="component" value="Unassembled WGS sequence"/>
</dbReference>
<keyword evidence="1" id="KW-0863">Zinc-finger</keyword>
<dbReference type="PROSITE" id="PS50157">
    <property type="entry name" value="ZINC_FINGER_C2H2_2"/>
    <property type="match status" value="1"/>
</dbReference>
<feature type="compositionally biased region" description="Basic and acidic residues" evidence="2">
    <location>
        <begin position="311"/>
        <end position="332"/>
    </location>
</feature>
<feature type="region of interest" description="Disordered" evidence="2">
    <location>
        <begin position="425"/>
        <end position="478"/>
    </location>
</feature>
<evidence type="ECO:0000256" key="2">
    <source>
        <dbReference type="SAM" id="MobiDB-lite"/>
    </source>
</evidence>
<protein>
    <submittedName>
        <fullName evidence="4">Zinc finger protein</fullName>
    </submittedName>
</protein>
<feature type="compositionally biased region" description="Basic and acidic residues" evidence="2">
    <location>
        <begin position="377"/>
        <end position="392"/>
    </location>
</feature>
<evidence type="ECO:0000313" key="4">
    <source>
        <dbReference type="EMBL" id="GFQ84143.1"/>
    </source>
</evidence>
<feature type="region of interest" description="Disordered" evidence="2">
    <location>
        <begin position="363"/>
        <end position="401"/>
    </location>
</feature>
<sequence>MATNNLNVSSMAEELSQQTLMVNKHVPIVDGSGGELTIELEDKDITSSDLPPRVVNETDDYDQSTFETTSSNIVQENIHPLSDHSYIHTTKSLNVDTPVGEIKAQILNSVENSVITTQDISKNLLQNVQFDSDKQITDSSDIPLTSISLPEDDHQITVNQDILSLNSVDDTGNENFYVNETVDNSNPLVISETLVSSSGSSILTTSVLPSSTISTSNTLGLNNLKLLARKTNAPLGSVENPIQITHKGNTYETNQCLTQAQLQQISYVLQSQKANKIHNGGKSILYDPSTNTRIVCRVVHPSELQGKGRLRKIDDDDKANSHLSREEREEKKKQRPRTRSGRISKPPSYMVKDYKRIHHLDFDEDTYDSDGGYSDYHVSDEEAEKSQSKEEALPPGVTTSKQRNFACQKCTKAYIGKGGLSRHYRLHPDHGHMPEGEDICTQDENSSSSLASSVLSSSGNPTNSQHNTNSLPQTTVKFGNENQPEKVSQILSLTNSQANSLIERRKSRLREVLKSCSDEELIDSVLPILAQKISLWDFFLRKCDEKSDGLRIFEMLKEFEKFLIEMQRISHAYLSPASFEDHRKTIINISSKQIAEALSLERGAYFIKDSSMDVPNITLENNSLNNIHPHLPDEIIQPHAKRKRIDQSVEDVSNRLPDQILSDAHESGSLELPLSDVTFTGNSDFQRQDNHHILNSTLPASDSRNDLASSKSLFDLNSSTNVTPSSLSSGCLSAVNSSKSLKANVFFSPNGVTQLHNLQMQKVQLLGSKSQQQVLIKNGERMSINGFTLSPDLNLSNLPSNKSVCLNSTQMDIACSDLTAKTTFQTLNLGTNIDVLNHGHQQTIGMCNNQLNLAEISHDNQIIDTQHSTVTDVSKSIVNCLTMADVPNSTAVISESEIQNCLPPEISSNQTVLEETREFEIAPTEIISEATKTSEASQVLRHFVLPDGQVIGVWSQIDSSEKSMNEQLVQNCLPGNLIIVQNPDGTLQVPNNQNLTLETLQTFVSVDTGQNTQTFTTVHM</sequence>
<reference evidence="4" key="1">
    <citation type="submission" date="2020-07" db="EMBL/GenBank/DDBJ databases">
        <title>Multicomponent nature underlies the extraordinary mechanical properties of spider dragline silk.</title>
        <authorList>
            <person name="Kono N."/>
            <person name="Nakamura H."/>
            <person name="Mori M."/>
            <person name="Yoshida Y."/>
            <person name="Ohtoshi R."/>
            <person name="Malay A.D."/>
            <person name="Moran D.A.P."/>
            <person name="Tomita M."/>
            <person name="Numata K."/>
            <person name="Arakawa K."/>
        </authorList>
    </citation>
    <scope>NUCLEOTIDE SEQUENCE</scope>
</reference>
<organism evidence="4 5">
    <name type="scientific">Trichonephila clavata</name>
    <name type="common">Joro spider</name>
    <name type="synonym">Nephila clavata</name>
    <dbReference type="NCBI Taxonomy" id="2740835"/>
    <lineage>
        <taxon>Eukaryota</taxon>
        <taxon>Metazoa</taxon>
        <taxon>Ecdysozoa</taxon>
        <taxon>Arthropoda</taxon>
        <taxon>Chelicerata</taxon>
        <taxon>Arachnida</taxon>
        <taxon>Araneae</taxon>
        <taxon>Araneomorphae</taxon>
        <taxon>Entelegynae</taxon>
        <taxon>Araneoidea</taxon>
        <taxon>Nephilidae</taxon>
        <taxon>Trichonephila</taxon>
    </lineage>
</organism>
<dbReference type="EMBL" id="BMAO01022764">
    <property type="protein sequence ID" value="GFQ84143.1"/>
    <property type="molecule type" value="Genomic_DNA"/>
</dbReference>
<feature type="compositionally biased region" description="Basic residues" evidence="2">
    <location>
        <begin position="333"/>
        <end position="342"/>
    </location>
</feature>
<keyword evidence="1" id="KW-0862">Zinc</keyword>
<dbReference type="AlphaFoldDB" id="A0A8X6FMI7"/>
<accession>A0A8X6FMI7</accession>
<feature type="domain" description="C2H2-type" evidence="3">
    <location>
        <begin position="405"/>
        <end position="427"/>
    </location>
</feature>